<sequence>MKKIAVFGKPGSGKSSLSNKLSIANDIKFYSLDCISYKSNGEKVDKAAYDESHNLILSLDSWIIDGLGTLESFYTRLDSADIWIFIDLPYLTSYWLVTKRLLQGLFVKKPLGWPEGSSILKGTLASYRYLKLSPQFWNEKFEKEMNDKSTGKLVYVIRSYSELKKFTL</sequence>
<dbReference type="Gene3D" id="3.40.50.300">
    <property type="entry name" value="P-loop containing nucleotide triphosphate hydrolases"/>
    <property type="match status" value="1"/>
</dbReference>
<accession>A0A5S3VCK0</accession>
<comment type="caution">
    <text evidence="1">The sequence shown here is derived from an EMBL/GenBank/DDBJ whole genome shotgun (WGS) entry which is preliminary data.</text>
</comment>
<dbReference type="Proteomes" id="UP000307217">
    <property type="component" value="Unassembled WGS sequence"/>
</dbReference>
<dbReference type="AlphaFoldDB" id="A0A5S3VCK0"/>
<evidence type="ECO:0000313" key="1">
    <source>
        <dbReference type="EMBL" id="TMO69846.1"/>
    </source>
</evidence>
<name>A0A5S3VCK0_9GAMM</name>
<evidence type="ECO:0000313" key="2">
    <source>
        <dbReference type="Proteomes" id="UP000307217"/>
    </source>
</evidence>
<keyword evidence="1" id="KW-0808">Transferase</keyword>
<gene>
    <name evidence="1" type="ORF">CWC19_03640</name>
</gene>
<dbReference type="EMBL" id="PNBX01000010">
    <property type="protein sequence ID" value="TMO69846.1"/>
    <property type="molecule type" value="Genomic_DNA"/>
</dbReference>
<reference evidence="1 2" key="1">
    <citation type="submission" date="2018-01" db="EMBL/GenBank/DDBJ databases">
        <authorList>
            <person name="Paulsen S."/>
            <person name="Gram L.K."/>
        </authorList>
    </citation>
    <scope>NUCLEOTIDE SEQUENCE [LARGE SCALE GENOMIC DNA]</scope>
    <source>
        <strain evidence="1 2">S3790</strain>
    </source>
</reference>
<dbReference type="RefSeq" id="WP_138590064.1">
    <property type="nucleotide sequence ID" value="NZ_PNBX01000010.1"/>
</dbReference>
<protein>
    <submittedName>
        <fullName evidence="1">Adenylate kinase</fullName>
    </submittedName>
</protein>
<dbReference type="OrthoDB" id="5296079at2"/>
<dbReference type="SUPFAM" id="SSF52540">
    <property type="entry name" value="P-loop containing nucleoside triphosphate hydrolases"/>
    <property type="match status" value="1"/>
</dbReference>
<dbReference type="GO" id="GO:0016301">
    <property type="term" value="F:kinase activity"/>
    <property type="evidence" value="ECO:0007669"/>
    <property type="project" value="UniProtKB-KW"/>
</dbReference>
<reference evidence="2" key="2">
    <citation type="submission" date="2019-06" db="EMBL/GenBank/DDBJ databases">
        <title>Co-occurence of chitin degradation, pigmentation and bioactivity in marine Pseudoalteromonas.</title>
        <authorList>
            <person name="Sonnenschein E.C."/>
            <person name="Bech P.K."/>
        </authorList>
    </citation>
    <scope>NUCLEOTIDE SEQUENCE [LARGE SCALE GENOMIC DNA]</scope>
    <source>
        <strain evidence="2">S3790</strain>
    </source>
</reference>
<organism evidence="1 2">
    <name type="scientific">Pseudoalteromonas aurantia</name>
    <dbReference type="NCBI Taxonomy" id="43654"/>
    <lineage>
        <taxon>Bacteria</taxon>
        <taxon>Pseudomonadati</taxon>
        <taxon>Pseudomonadota</taxon>
        <taxon>Gammaproteobacteria</taxon>
        <taxon>Alteromonadales</taxon>
        <taxon>Pseudoalteromonadaceae</taxon>
        <taxon>Pseudoalteromonas</taxon>
    </lineage>
</organism>
<dbReference type="InterPro" id="IPR052922">
    <property type="entry name" value="Cytidylate_Kinase-2"/>
</dbReference>
<dbReference type="InterPro" id="IPR027417">
    <property type="entry name" value="P-loop_NTPase"/>
</dbReference>
<dbReference type="PANTHER" id="PTHR37816:SF3">
    <property type="entry name" value="MODULATES DNA TOPOLOGY"/>
    <property type="match status" value="1"/>
</dbReference>
<proteinExistence type="predicted"/>
<dbReference type="PANTHER" id="PTHR37816">
    <property type="entry name" value="YALI0E33011P"/>
    <property type="match status" value="1"/>
</dbReference>
<keyword evidence="1" id="KW-0418">Kinase</keyword>